<feature type="compositionally biased region" description="Basic and acidic residues" evidence="12">
    <location>
        <begin position="318"/>
        <end position="329"/>
    </location>
</feature>
<dbReference type="PROSITE" id="PS51938">
    <property type="entry name" value="SUZ_C"/>
    <property type="match status" value="1"/>
</dbReference>
<evidence type="ECO:0000256" key="10">
    <source>
        <dbReference type="ARBA" id="ARBA00023128"/>
    </source>
</evidence>
<evidence type="ECO:0000256" key="13">
    <source>
        <dbReference type="SAM" id="Phobius"/>
    </source>
</evidence>
<gene>
    <name evidence="16" type="ORF">UCRPC4_g02190</name>
</gene>
<dbReference type="InterPro" id="IPR024642">
    <property type="entry name" value="SUZ-C"/>
</dbReference>
<evidence type="ECO:0000313" key="17">
    <source>
        <dbReference type="Proteomes" id="UP000053317"/>
    </source>
</evidence>
<evidence type="ECO:0000256" key="8">
    <source>
        <dbReference type="ARBA" id="ARBA00022989"/>
    </source>
</evidence>
<evidence type="ECO:0000256" key="5">
    <source>
        <dbReference type="ARBA" id="ARBA00022692"/>
    </source>
</evidence>
<feature type="region of interest" description="Disordered" evidence="12">
    <location>
        <begin position="301"/>
        <end position="351"/>
    </location>
</feature>
<keyword evidence="17" id="KW-1185">Reference proteome</keyword>
<comment type="caution">
    <text evidence="16">The sequence shown here is derived from an EMBL/GenBank/DDBJ whole genome shotgun (WGS) entry which is preliminary data.</text>
</comment>
<accession>A0A0G2ERV0</accession>
<keyword evidence="6" id="KW-0999">Mitochondrion inner membrane</keyword>
<dbReference type="InterPro" id="IPR021056">
    <property type="entry name" value="Mt_import_IM_translocase_Tim54"/>
</dbReference>
<feature type="domain" description="SUZ" evidence="14">
    <location>
        <begin position="476"/>
        <end position="554"/>
    </location>
</feature>
<feature type="compositionally biased region" description="Polar residues" evidence="12">
    <location>
        <begin position="412"/>
        <end position="447"/>
    </location>
</feature>
<dbReference type="InterPro" id="IPR024771">
    <property type="entry name" value="SUZ"/>
</dbReference>
<feature type="region of interest" description="Disordered" evidence="12">
    <location>
        <begin position="179"/>
        <end position="224"/>
    </location>
</feature>
<evidence type="ECO:0000256" key="4">
    <source>
        <dbReference type="ARBA" id="ARBA00022448"/>
    </source>
</evidence>
<feature type="compositionally biased region" description="Basic and acidic residues" evidence="12">
    <location>
        <begin position="527"/>
        <end position="548"/>
    </location>
</feature>
<keyword evidence="4" id="KW-0813">Transport</keyword>
<organism evidence="16 17">
    <name type="scientific">Phaeomoniella chlamydospora</name>
    <name type="common">Phaeoacremonium chlamydosporum</name>
    <dbReference type="NCBI Taxonomy" id="158046"/>
    <lineage>
        <taxon>Eukaryota</taxon>
        <taxon>Fungi</taxon>
        <taxon>Dikarya</taxon>
        <taxon>Ascomycota</taxon>
        <taxon>Pezizomycotina</taxon>
        <taxon>Eurotiomycetes</taxon>
        <taxon>Chaetothyriomycetidae</taxon>
        <taxon>Phaeomoniellales</taxon>
        <taxon>Phaeomoniellaceae</taxon>
        <taxon>Phaeomoniella</taxon>
    </lineage>
</organism>
<evidence type="ECO:0000256" key="1">
    <source>
        <dbReference type="ARBA" id="ARBA00004434"/>
    </source>
</evidence>
<dbReference type="GO" id="GO:0005743">
    <property type="term" value="C:mitochondrial inner membrane"/>
    <property type="evidence" value="ECO:0007669"/>
    <property type="project" value="UniProtKB-SubCell"/>
</dbReference>
<protein>
    <recommendedName>
        <fullName evidence="3">Mitochondrial import inner membrane translocase subunit TIM54</fullName>
    </recommendedName>
</protein>
<evidence type="ECO:0000256" key="7">
    <source>
        <dbReference type="ARBA" id="ARBA00022927"/>
    </source>
</evidence>
<feature type="compositionally biased region" description="Low complexity" evidence="12">
    <location>
        <begin position="495"/>
        <end position="508"/>
    </location>
</feature>
<feature type="compositionally biased region" description="Low complexity" evidence="12">
    <location>
        <begin position="551"/>
        <end position="575"/>
    </location>
</feature>
<feature type="domain" description="SUZ-C" evidence="15">
    <location>
        <begin position="614"/>
        <end position="658"/>
    </location>
</feature>
<dbReference type="EMBL" id="LCWF01000053">
    <property type="protein sequence ID" value="KKY24969.1"/>
    <property type="molecule type" value="Genomic_DNA"/>
</dbReference>
<keyword evidence="9" id="KW-0811">Translocation</keyword>
<evidence type="ECO:0000256" key="6">
    <source>
        <dbReference type="ARBA" id="ARBA00022792"/>
    </source>
</evidence>
<evidence type="ECO:0000256" key="9">
    <source>
        <dbReference type="ARBA" id="ARBA00023010"/>
    </source>
</evidence>
<dbReference type="GO" id="GO:0015031">
    <property type="term" value="P:protein transport"/>
    <property type="evidence" value="ECO:0007669"/>
    <property type="project" value="UniProtKB-KW"/>
</dbReference>
<evidence type="ECO:0000259" key="14">
    <source>
        <dbReference type="PROSITE" id="PS51673"/>
    </source>
</evidence>
<feature type="compositionally biased region" description="Pro residues" evidence="12">
    <location>
        <begin position="468"/>
        <end position="480"/>
    </location>
</feature>
<keyword evidence="7" id="KW-0653">Protein transport</keyword>
<feature type="region of interest" description="Disordered" evidence="12">
    <location>
        <begin position="384"/>
        <end position="664"/>
    </location>
</feature>
<evidence type="ECO:0000256" key="11">
    <source>
        <dbReference type="ARBA" id="ARBA00023136"/>
    </source>
</evidence>
<keyword evidence="10" id="KW-0496">Mitochondrion</keyword>
<dbReference type="Proteomes" id="UP000053317">
    <property type="component" value="Unassembled WGS sequence"/>
</dbReference>
<feature type="transmembrane region" description="Helical" evidence="13">
    <location>
        <begin position="12"/>
        <end position="29"/>
    </location>
</feature>
<dbReference type="Pfam" id="PF11711">
    <property type="entry name" value="Tim54"/>
    <property type="match status" value="1"/>
</dbReference>
<evidence type="ECO:0000256" key="12">
    <source>
        <dbReference type="SAM" id="MobiDB-lite"/>
    </source>
</evidence>
<evidence type="ECO:0000256" key="2">
    <source>
        <dbReference type="ARBA" id="ARBA00006355"/>
    </source>
</evidence>
<reference evidence="16 17" key="1">
    <citation type="submission" date="2015-05" db="EMBL/GenBank/DDBJ databases">
        <title>Distinctive expansion of gene families associated with plant cell wall degradation and secondary metabolism in the genomes of grapevine trunk pathogens.</title>
        <authorList>
            <person name="Lawrence D.P."/>
            <person name="Travadon R."/>
            <person name="Rolshausen P.E."/>
            <person name="Baumgartner K."/>
        </authorList>
    </citation>
    <scope>NUCLEOTIDE SEQUENCE [LARGE SCALE GENOMIC DNA]</scope>
    <source>
        <strain evidence="16">UCRPC4</strain>
    </source>
</reference>
<proteinExistence type="inferred from homology"/>
<comment type="subcellular location">
    <subcellularLocation>
        <location evidence="1">Mitochondrion inner membrane</location>
        <topology evidence="1">Single-pass membrane protein</topology>
    </subcellularLocation>
</comment>
<dbReference type="AlphaFoldDB" id="A0A0G2ERV0"/>
<dbReference type="PROSITE" id="PS51673">
    <property type="entry name" value="SUZ"/>
    <property type="match status" value="1"/>
</dbReference>
<keyword evidence="11 13" id="KW-0472">Membrane</keyword>
<comment type="similarity">
    <text evidence="2">Belongs to the TIM54 family.</text>
</comment>
<dbReference type="OrthoDB" id="5598305at2759"/>
<reference evidence="16 17" key="2">
    <citation type="submission" date="2015-05" db="EMBL/GenBank/DDBJ databases">
        <authorList>
            <person name="Morales-Cruz A."/>
            <person name="Amrine K.C."/>
            <person name="Cantu D."/>
        </authorList>
    </citation>
    <scope>NUCLEOTIDE SEQUENCE [LARGE SCALE GENOMIC DNA]</scope>
    <source>
        <strain evidence="16">UCRPC4</strain>
    </source>
</reference>
<sequence length="664" mass="73991">MGLPRLRLPSRNWLIFFTVTGAFIGAVQYDRREKRKAQKKWCDLVAHLSQEPLPINQMRRKLTVFLGAPPGDGLRTTRDYFREYIKPVLVAAAVDYDVIEGRKEGDVRYGTAEQIRRLRRKSGEKGQLLDAQDTEMTIELQRARMGIEEEPGPRGDIVIGRHAWKEYIRGLHEGWLGPLDKPSPPLDESIPPESVASSTDVRDADTKAEEPNESTAGEAKPVDERASYIPTISYNSARLAPQTPAVFQASAAIPQPHILGFFNTPIRIYRYLNERKLADQIGRETAAVVFGMSTSYHQQATTEGSTCGDLDASPISTSKDKTDGVREENASPWEQQDSLKHEEGEWHKSVRKVRDDDTERTWLDEVVIDKRIGERMRKFYLDPSEEERAERIGQGLEKPLGNHSKPEDRTVQKSTAPSLEEQSQKKVSSRVNKAQRRAQQAEFNRQLWQEAEGPKETNYFLETRQAVPVPPKSEFKPPPILLSRKGPPTQPGKAGSLSGGLQNLSLRGDSSSDDEGSNTPVLTLEQRQAKAAKEREQKQRKYEERRQELFGTTGSGTSTPSDLTPPGSRSGTPNRGRGGRGRGGNASGSRNHSANNRREGGPKKELYDPNYSPKTESNLVQRKERNTMRTDSPSPGIQPIRAPKGPDGSGRGGFGFGSRGARVS</sequence>
<evidence type="ECO:0000259" key="15">
    <source>
        <dbReference type="PROSITE" id="PS51938"/>
    </source>
</evidence>
<evidence type="ECO:0000256" key="3">
    <source>
        <dbReference type="ARBA" id="ARBA00020796"/>
    </source>
</evidence>
<feature type="compositionally biased region" description="Basic and acidic residues" evidence="12">
    <location>
        <begin position="200"/>
        <end position="210"/>
    </location>
</feature>
<keyword evidence="5 13" id="KW-0812">Transmembrane</keyword>
<feature type="compositionally biased region" description="Basic and acidic residues" evidence="12">
    <location>
        <begin position="337"/>
        <end position="351"/>
    </location>
</feature>
<feature type="compositionally biased region" description="Gly residues" evidence="12">
    <location>
        <begin position="647"/>
        <end position="658"/>
    </location>
</feature>
<keyword evidence="8 13" id="KW-1133">Transmembrane helix</keyword>
<feature type="compositionally biased region" description="Basic and acidic residues" evidence="12">
    <location>
        <begin position="596"/>
        <end position="607"/>
    </location>
</feature>
<name>A0A0G2ERV0_PHACM</name>
<evidence type="ECO:0000313" key="16">
    <source>
        <dbReference type="EMBL" id="KKY24969.1"/>
    </source>
</evidence>